<evidence type="ECO:0000259" key="8">
    <source>
        <dbReference type="PROSITE" id="PS50240"/>
    </source>
</evidence>
<dbReference type="InterPro" id="IPR043504">
    <property type="entry name" value="Peptidase_S1_PA_chymotrypsin"/>
</dbReference>
<dbReference type="InterPro" id="IPR009003">
    <property type="entry name" value="Peptidase_S1_PA"/>
</dbReference>
<dbReference type="PROSITE" id="PS50240">
    <property type="entry name" value="TRYPSIN_DOM"/>
    <property type="match status" value="1"/>
</dbReference>
<proteinExistence type="inferred from homology"/>
<comment type="similarity">
    <text evidence="5">Belongs to the peptidase S1 family. CLIP subfamily.</text>
</comment>
<dbReference type="SMART" id="SM00020">
    <property type="entry name" value="Tryp_SPc"/>
    <property type="match status" value="1"/>
</dbReference>
<organism evidence="9 10">
    <name type="scientific">Spodoptera exigua</name>
    <name type="common">Beet armyworm</name>
    <name type="synonym">Noctua fulgens</name>
    <dbReference type="NCBI Taxonomy" id="7107"/>
    <lineage>
        <taxon>Eukaryota</taxon>
        <taxon>Metazoa</taxon>
        <taxon>Ecdysozoa</taxon>
        <taxon>Arthropoda</taxon>
        <taxon>Hexapoda</taxon>
        <taxon>Insecta</taxon>
        <taxon>Pterygota</taxon>
        <taxon>Neoptera</taxon>
        <taxon>Endopterygota</taxon>
        <taxon>Lepidoptera</taxon>
        <taxon>Glossata</taxon>
        <taxon>Ditrysia</taxon>
        <taxon>Noctuoidea</taxon>
        <taxon>Noctuidae</taxon>
        <taxon>Amphipyrinae</taxon>
        <taxon>Spodoptera</taxon>
    </lineage>
</organism>
<keyword evidence="1 6" id="KW-0645">Protease</keyword>
<dbReference type="CDD" id="cd00190">
    <property type="entry name" value="Tryp_SPc"/>
    <property type="match status" value="1"/>
</dbReference>
<evidence type="ECO:0000256" key="2">
    <source>
        <dbReference type="ARBA" id="ARBA00022801"/>
    </source>
</evidence>
<dbReference type="SUPFAM" id="SSF50494">
    <property type="entry name" value="Trypsin-like serine proteases"/>
    <property type="match status" value="2"/>
</dbReference>
<evidence type="ECO:0000313" key="9">
    <source>
        <dbReference type="EMBL" id="KAH9644495.1"/>
    </source>
</evidence>
<dbReference type="Gene3D" id="2.40.10.10">
    <property type="entry name" value="Trypsin-like serine proteases"/>
    <property type="match status" value="2"/>
</dbReference>
<dbReference type="PROSITE" id="PS00135">
    <property type="entry name" value="TRYPSIN_SER"/>
    <property type="match status" value="1"/>
</dbReference>
<dbReference type="PROSITE" id="PS00134">
    <property type="entry name" value="TRYPSIN_HIS"/>
    <property type="match status" value="1"/>
</dbReference>
<evidence type="ECO:0000256" key="5">
    <source>
        <dbReference type="ARBA" id="ARBA00024195"/>
    </source>
</evidence>
<keyword evidence="2 6" id="KW-0378">Hydrolase</keyword>
<dbReference type="Pfam" id="PF00089">
    <property type="entry name" value="Trypsin"/>
    <property type="match status" value="2"/>
</dbReference>
<dbReference type="PANTHER" id="PTHR24276:SF98">
    <property type="entry name" value="FI18310P1-RELATED"/>
    <property type="match status" value="1"/>
</dbReference>
<name>A0A922SNR8_SPOEX</name>
<dbReference type="GO" id="GO:0004252">
    <property type="term" value="F:serine-type endopeptidase activity"/>
    <property type="evidence" value="ECO:0007669"/>
    <property type="project" value="InterPro"/>
</dbReference>
<dbReference type="AlphaFoldDB" id="A0A922SNR8"/>
<protein>
    <recommendedName>
        <fullName evidence="8">Peptidase S1 domain-containing protein</fullName>
    </recommendedName>
</protein>
<evidence type="ECO:0000256" key="6">
    <source>
        <dbReference type="RuleBase" id="RU363034"/>
    </source>
</evidence>
<dbReference type="EMBL" id="JACEFF010000083">
    <property type="protein sequence ID" value="KAH9644495.1"/>
    <property type="molecule type" value="Genomic_DNA"/>
</dbReference>
<dbReference type="GO" id="GO:0006508">
    <property type="term" value="P:proteolysis"/>
    <property type="evidence" value="ECO:0007669"/>
    <property type="project" value="UniProtKB-KW"/>
</dbReference>
<feature type="signal peptide" evidence="7">
    <location>
        <begin position="1"/>
        <end position="18"/>
    </location>
</feature>
<accession>A0A922SNR8</accession>
<evidence type="ECO:0000256" key="1">
    <source>
        <dbReference type="ARBA" id="ARBA00022670"/>
    </source>
</evidence>
<keyword evidence="7" id="KW-0732">Signal</keyword>
<evidence type="ECO:0000256" key="7">
    <source>
        <dbReference type="SAM" id="SignalP"/>
    </source>
</evidence>
<evidence type="ECO:0000256" key="3">
    <source>
        <dbReference type="ARBA" id="ARBA00022825"/>
    </source>
</evidence>
<feature type="domain" description="Peptidase S1" evidence="8">
    <location>
        <begin position="112"/>
        <end position="349"/>
    </location>
</feature>
<feature type="chain" id="PRO_5037021875" description="Peptidase S1 domain-containing protein" evidence="7">
    <location>
        <begin position="19"/>
        <end position="349"/>
    </location>
</feature>
<dbReference type="InterPro" id="IPR050430">
    <property type="entry name" value="Peptidase_S1"/>
</dbReference>
<dbReference type="InterPro" id="IPR018114">
    <property type="entry name" value="TRYPSIN_HIS"/>
</dbReference>
<gene>
    <name evidence="9" type="ORF">HF086_006028</name>
</gene>
<dbReference type="Proteomes" id="UP000814243">
    <property type="component" value="Unassembled WGS sequence"/>
</dbReference>
<evidence type="ECO:0000256" key="4">
    <source>
        <dbReference type="ARBA" id="ARBA00023157"/>
    </source>
</evidence>
<dbReference type="PANTHER" id="PTHR24276">
    <property type="entry name" value="POLYSERASE-RELATED"/>
    <property type="match status" value="1"/>
</dbReference>
<dbReference type="InterPro" id="IPR001314">
    <property type="entry name" value="Peptidase_S1A"/>
</dbReference>
<dbReference type="PRINTS" id="PR00722">
    <property type="entry name" value="CHYMOTRYPSIN"/>
</dbReference>
<sequence length="349" mass="37290">MALFTFLIIALLAGTVVPKRVTRIVGGSETTIDSYPSLVAVERRNLWNGVWWQSCAGAILNPRYVLSAAQCFFGPISLTVVFDSNTNMAVLALLTVALLAGAAYSAPQASRIVGGTETSIEKFPAMVAVEFLGVWTGVWGQSCAANIVTARFVLSAAHCFDGIFYNPSYRRIRAGSSYRNTGGIVSYVDVEFNHPSYGLNGYDGDISVVRLLTPLEYSPVIQQAALVTHGFKMPDNLPVVHAGWGAISQGGPLSPVLLETTIFTINNELCAARYQTLPRPQVVTENMICAGIPDIGGKDACQGDSGGPLYYTNILIGVVSWGHGCANETFPGISTAVSSYTNWIAANVY</sequence>
<keyword evidence="4" id="KW-1015">Disulfide bond</keyword>
<dbReference type="InterPro" id="IPR033116">
    <property type="entry name" value="TRYPSIN_SER"/>
</dbReference>
<evidence type="ECO:0000313" key="10">
    <source>
        <dbReference type="Proteomes" id="UP000814243"/>
    </source>
</evidence>
<dbReference type="FunFam" id="2.40.10.10:FF:000002">
    <property type="entry name" value="Transmembrane protease serine"/>
    <property type="match status" value="1"/>
</dbReference>
<comment type="caution">
    <text evidence="9">The sequence shown here is derived from an EMBL/GenBank/DDBJ whole genome shotgun (WGS) entry which is preliminary data.</text>
</comment>
<keyword evidence="3 6" id="KW-0720">Serine protease</keyword>
<dbReference type="InterPro" id="IPR001254">
    <property type="entry name" value="Trypsin_dom"/>
</dbReference>
<reference evidence="9" key="1">
    <citation type="journal article" date="2021" name="G3 (Bethesda)">
        <title>Genome and transcriptome analysis of the beet armyworm Spodoptera exigua reveals targets for pest control. .</title>
        <authorList>
            <person name="Simon S."/>
            <person name="Breeschoten T."/>
            <person name="Jansen H.J."/>
            <person name="Dirks R.P."/>
            <person name="Schranz M.E."/>
            <person name="Ros V.I.D."/>
        </authorList>
    </citation>
    <scope>NUCLEOTIDE SEQUENCE</scope>
    <source>
        <strain evidence="9">TB_SE_WUR_2020</strain>
    </source>
</reference>